<organism evidence="1 2">
    <name type="scientific">Ralstonia phage phiRSL1</name>
    <dbReference type="NCBI Taxonomy" id="1980924"/>
    <lineage>
        <taxon>Viruses</taxon>
        <taxon>Duplodnaviria</taxon>
        <taxon>Heunggongvirae</taxon>
        <taxon>Uroviricota</taxon>
        <taxon>Caudoviricetes</taxon>
        <taxon>Mieseafarmvirus</taxon>
        <taxon>Mieseafarmvirus RSL1</taxon>
    </lineage>
</organism>
<reference evidence="1 2" key="1">
    <citation type="journal article" date="2010" name="Virology">
        <title>A jumbo phage infecting the phytopathogen Ralstonia solanacearum defines a new lineage of the Myoviridae family.</title>
        <authorList>
            <person name="Yamada T."/>
            <person name="Satoh S."/>
            <person name="Ishikawa H."/>
            <person name="Fujiwara A."/>
            <person name="Kawasaki T."/>
            <person name="Fujie M."/>
            <person name="Ogata H."/>
        </authorList>
    </citation>
    <scope>NUCLEOTIDE SEQUENCE [LARGE SCALE GENOMIC DNA]</scope>
</reference>
<keyword evidence="2" id="KW-1185">Reference proteome</keyword>
<dbReference type="KEGG" id="vg:6370044"/>
<evidence type="ECO:0000313" key="1">
    <source>
        <dbReference type="EMBL" id="BAG41611.1"/>
    </source>
</evidence>
<name>B2ZY35_9CAUD</name>
<dbReference type="Proteomes" id="UP000001034">
    <property type="component" value="Segment"/>
</dbReference>
<protein>
    <submittedName>
        <fullName evidence="1">Uncharacterized protein</fullName>
    </submittedName>
</protein>
<evidence type="ECO:0000313" key="2">
    <source>
        <dbReference type="Proteomes" id="UP000001034"/>
    </source>
</evidence>
<dbReference type="RefSeq" id="YP_001950041.1">
    <property type="nucleotide sequence ID" value="NC_010811.2"/>
</dbReference>
<dbReference type="EMBL" id="AB366653">
    <property type="protein sequence ID" value="BAG41611.1"/>
    <property type="molecule type" value="Genomic_DNA"/>
</dbReference>
<proteinExistence type="predicted"/>
<dbReference type="GeneID" id="6370044"/>
<accession>B2ZY35</accession>
<sequence length="98" mass="10507">MVLSNTEQYQLISLVEDGPLWAGDLLSRDACNTLVDQGLAANILVKGSDGFVAATHSGREAYKDMLGTSLGERPDTVREAKAQRLAEGVIIKAKKAFT</sequence>